<dbReference type="SUPFAM" id="SSF143414">
    <property type="entry name" value="CcmK-like"/>
    <property type="match status" value="1"/>
</dbReference>
<evidence type="ECO:0000256" key="2">
    <source>
        <dbReference type="ARBA" id="ARBA00024446"/>
    </source>
</evidence>
<evidence type="ECO:0000313" key="5">
    <source>
        <dbReference type="Proteomes" id="UP000434580"/>
    </source>
</evidence>
<sequence length="218" mass="22215">MAILDRLTPSVLATRVIASVDSAFAKQLGLNDDQRCIGMITSDCDDATYVALDEATKAAAVDVVYAHSFYAGAAHSSGPLSGEIIGVLAGPGPADVKAGLARAREVIECEAAFLSANEDDSLAFFAHVVSATGSYLSAEAGVKQGDALAYVIAPPLEAMFGLDAALKAADVELVNYFPPPSETNFSGGHLTGTQAACKAACDAFQAAVLSVAADPTDV</sequence>
<dbReference type="CDD" id="cd07050">
    <property type="entry name" value="BMC_EutL_repeat2"/>
    <property type="match status" value="1"/>
</dbReference>
<evidence type="ECO:0000256" key="1">
    <source>
        <dbReference type="ARBA" id="ARBA00024322"/>
    </source>
</evidence>
<dbReference type="InterPro" id="IPR030983">
    <property type="entry name" value="EutL"/>
</dbReference>
<protein>
    <submittedName>
        <fullName evidence="4">Ethanolamine utilization protein EutL</fullName>
    </submittedName>
</protein>
<dbReference type="EMBL" id="CACSII010000019">
    <property type="protein sequence ID" value="CAA0117190.1"/>
    <property type="molecule type" value="Genomic_DNA"/>
</dbReference>
<dbReference type="PROSITE" id="PS51931">
    <property type="entry name" value="BMC_CP"/>
    <property type="match status" value="2"/>
</dbReference>
<dbReference type="NCBIfam" id="NF011934">
    <property type="entry name" value="PRK15405.1"/>
    <property type="match status" value="1"/>
</dbReference>
<dbReference type="InterPro" id="IPR044870">
    <property type="entry name" value="BMC_CP"/>
</dbReference>
<feature type="domain" description="BMC circularly permuted" evidence="3">
    <location>
        <begin position="112"/>
        <end position="215"/>
    </location>
</feature>
<accession>A0A5S9QI29</accession>
<dbReference type="SMART" id="SM00877">
    <property type="entry name" value="BMC"/>
    <property type="match status" value="2"/>
</dbReference>
<dbReference type="InterPro" id="IPR009193">
    <property type="entry name" value="EutL_PduB"/>
</dbReference>
<evidence type="ECO:0000313" key="4">
    <source>
        <dbReference type="EMBL" id="CAA0117190.1"/>
    </source>
</evidence>
<evidence type="ECO:0000259" key="3">
    <source>
        <dbReference type="PROSITE" id="PS51931"/>
    </source>
</evidence>
<comment type="subcellular location">
    <subcellularLocation>
        <location evidence="1">Bacterial microcompartment</location>
    </subcellularLocation>
</comment>
<reference evidence="4 5" key="1">
    <citation type="submission" date="2019-11" db="EMBL/GenBank/DDBJ databases">
        <authorList>
            <person name="Holert J."/>
        </authorList>
    </citation>
    <scope>NUCLEOTIDE SEQUENCE [LARGE SCALE GENOMIC DNA]</scope>
    <source>
        <strain evidence="4">BC5_2</strain>
    </source>
</reference>
<dbReference type="Pfam" id="PF00936">
    <property type="entry name" value="BMC"/>
    <property type="match status" value="1"/>
</dbReference>
<dbReference type="Gene3D" id="3.30.70.1710">
    <property type="match status" value="2"/>
</dbReference>
<keyword evidence="2" id="KW-1283">Bacterial microcompartment</keyword>
<dbReference type="GO" id="GO:0031469">
    <property type="term" value="C:bacterial microcompartment"/>
    <property type="evidence" value="ECO:0007669"/>
    <property type="project" value="UniProtKB-SubCell"/>
</dbReference>
<dbReference type="OrthoDB" id="3283at2"/>
<gene>
    <name evidence="4" type="primary">eutL</name>
    <name evidence="4" type="ORF">DPBNPPHM_02217</name>
</gene>
<dbReference type="InterPro" id="IPR037233">
    <property type="entry name" value="CcmK-like_sf"/>
</dbReference>
<dbReference type="PIRSF" id="PIRSF012290">
    <property type="entry name" value="EutL_PduB"/>
    <property type="match status" value="1"/>
</dbReference>
<dbReference type="Proteomes" id="UP000434580">
    <property type="component" value="Unassembled WGS sequence"/>
</dbReference>
<name>A0A5S9QI29_9GAMM</name>
<dbReference type="InterPro" id="IPR000249">
    <property type="entry name" value="BMC_dom"/>
</dbReference>
<proteinExistence type="predicted"/>
<organism evidence="4 5">
    <name type="scientific">BD1-7 clade bacterium</name>
    <dbReference type="NCBI Taxonomy" id="2029982"/>
    <lineage>
        <taxon>Bacteria</taxon>
        <taxon>Pseudomonadati</taxon>
        <taxon>Pseudomonadota</taxon>
        <taxon>Gammaproteobacteria</taxon>
        <taxon>Cellvibrionales</taxon>
        <taxon>Spongiibacteraceae</taxon>
        <taxon>BD1-7 clade</taxon>
    </lineage>
</organism>
<dbReference type="AlphaFoldDB" id="A0A5S9QI29"/>
<feature type="domain" description="BMC circularly permuted" evidence="3">
    <location>
        <begin position="1"/>
        <end position="111"/>
    </location>
</feature>
<dbReference type="GO" id="GO:0005198">
    <property type="term" value="F:structural molecule activity"/>
    <property type="evidence" value="ECO:0007669"/>
    <property type="project" value="InterPro"/>
</dbReference>
<dbReference type="NCBIfam" id="TIGR04502">
    <property type="entry name" value="microcomp_EutL"/>
    <property type="match status" value="1"/>
</dbReference>